<evidence type="ECO:0000256" key="1">
    <source>
        <dbReference type="SAM" id="MobiDB-lite"/>
    </source>
</evidence>
<gene>
    <name evidence="2" type="ORF">OKJ99_07800</name>
</gene>
<dbReference type="SUPFAM" id="SSF141130">
    <property type="entry name" value="Acetamidase/Formamidase-like"/>
    <property type="match status" value="1"/>
</dbReference>
<reference evidence="2 3" key="1">
    <citation type="submission" date="2022-10" db="EMBL/GenBank/DDBJ databases">
        <authorList>
            <person name="Xie J."/>
            <person name="Shen N."/>
        </authorList>
    </citation>
    <scope>NUCLEOTIDE SEQUENCE [LARGE SCALE GENOMIC DNA]</scope>
    <source>
        <strain evidence="2 3">YIM65594</strain>
    </source>
</reference>
<dbReference type="PANTHER" id="PTHR31891:SF1">
    <property type="entry name" value="FORMAMIDASE C869.04-RELATED"/>
    <property type="match status" value="1"/>
</dbReference>
<keyword evidence="3" id="KW-1185">Reference proteome</keyword>
<dbReference type="Gene3D" id="2.60.120.580">
    <property type="entry name" value="Acetamidase/Formamidase-like domains"/>
    <property type="match status" value="2"/>
</dbReference>
<name>A0ABU6F0C4_9ACTN</name>
<accession>A0ABU6F0C4</accession>
<feature type="region of interest" description="Disordered" evidence="1">
    <location>
        <begin position="1"/>
        <end position="26"/>
    </location>
</feature>
<dbReference type="Proteomes" id="UP001354931">
    <property type="component" value="Unassembled WGS sequence"/>
</dbReference>
<sequence>MTLTSAAPSPDALPVDGRHHLSTTPDTARWGVLPRADSAPVLKVDDGDTVTLDLVSHEGILADQGRDPVEFFGGYGVPAHQVPRDAQEIAASDLGRGPESLIGPHIVTGPVAVRGARPGDLLCVRTLSLHRRTHYGIVSNRHTRGSLPDELPDPAAQFTSPDTKRAAEGTVSSFCTVERDGDGAEFGVLRCTPTLSARFPLGPFVGIMGVTDDGADTLSSVPPGPFGGNLDIKHLTCGSNLYLPIRTEGAGFYAGDPHFAQGNGEVALTALEAPLRATVQLSVVRGAAARRVTGLLAEPFAETRTHWIALGLDADLDEAMRQCVRSALGFLTARTGMDRATAYAYLSAAADFEVSQVVDQVKGVHCLIRKADFPAET</sequence>
<organism evidence="2 3">
    <name type="scientific">Streptomyces endophyticus</name>
    <dbReference type="NCBI Taxonomy" id="714166"/>
    <lineage>
        <taxon>Bacteria</taxon>
        <taxon>Bacillati</taxon>
        <taxon>Actinomycetota</taxon>
        <taxon>Actinomycetes</taxon>
        <taxon>Kitasatosporales</taxon>
        <taxon>Streptomycetaceae</taxon>
        <taxon>Streptomyces</taxon>
    </lineage>
</organism>
<dbReference type="RefSeq" id="WP_326015087.1">
    <property type="nucleotide sequence ID" value="NZ_JAOZYC010000047.1"/>
</dbReference>
<evidence type="ECO:0000313" key="3">
    <source>
        <dbReference type="Proteomes" id="UP001354931"/>
    </source>
</evidence>
<dbReference type="PANTHER" id="PTHR31891">
    <property type="entry name" value="FORMAMIDASE C869.04-RELATED"/>
    <property type="match status" value="1"/>
</dbReference>
<protein>
    <submittedName>
        <fullName evidence="2">Acetamidase/formamidase family protein</fullName>
    </submittedName>
</protein>
<evidence type="ECO:0000313" key="2">
    <source>
        <dbReference type="EMBL" id="MEB8337418.1"/>
    </source>
</evidence>
<dbReference type="Gene3D" id="3.10.28.20">
    <property type="entry name" value="Acetamidase/Formamidase-like domains"/>
    <property type="match status" value="1"/>
</dbReference>
<proteinExistence type="predicted"/>
<comment type="caution">
    <text evidence="2">The sequence shown here is derived from an EMBL/GenBank/DDBJ whole genome shotgun (WGS) entry which is preliminary data.</text>
</comment>
<dbReference type="Pfam" id="PF03069">
    <property type="entry name" value="FmdA_AmdA"/>
    <property type="match status" value="1"/>
</dbReference>
<dbReference type="EMBL" id="JAOZYC010000047">
    <property type="protein sequence ID" value="MEB8337418.1"/>
    <property type="molecule type" value="Genomic_DNA"/>
</dbReference>
<dbReference type="InterPro" id="IPR004304">
    <property type="entry name" value="FmdA_AmdA"/>
</dbReference>